<accession>A0A501XE29</accession>
<dbReference type="OrthoDB" id="9814445at2"/>
<dbReference type="EMBL" id="VFSU01000034">
    <property type="protein sequence ID" value="TPE58770.1"/>
    <property type="molecule type" value="Genomic_DNA"/>
</dbReference>
<protein>
    <submittedName>
        <fullName evidence="2">YggT family protein</fullName>
    </submittedName>
</protein>
<name>A0A501XE29_9SPHN</name>
<reference evidence="2 3" key="1">
    <citation type="submission" date="2019-06" db="EMBL/GenBank/DDBJ databases">
        <authorList>
            <person name="Lee I."/>
            <person name="Jang G.I."/>
            <person name="Hwang C.Y."/>
        </authorList>
    </citation>
    <scope>NUCLEOTIDE SEQUENCE [LARGE SCALE GENOMIC DNA]</scope>
    <source>
        <strain evidence="2 3">PAMC 28131</strain>
    </source>
</reference>
<dbReference type="InterPro" id="IPR003425">
    <property type="entry name" value="CCB3/YggT"/>
</dbReference>
<dbReference type="Proteomes" id="UP000319897">
    <property type="component" value="Unassembled WGS sequence"/>
</dbReference>
<evidence type="ECO:0000256" key="1">
    <source>
        <dbReference type="SAM" id="Phobius"/>
    </source>
</evidence>
<evidence type="ECO:0000313" key="2">
    <source>
        <dbReference type="EMBL" id="TPE58770.1"/>
    </source>
</evidence>
<proteinExistence type="predicted"/>
<keyword evidence="1" id="KW-0812">Transmembrane</keyword>
<keyword evidence="1" id="KW-0472">Membrane</keyword>
<feature type="transmembrane region" description="Helical" evidence="1">
    <location>
        <begin position="7"/>
        <end position="33"/>
    </location>
</feature>
<gene>
    <name evidence="2" type="ORF">FJQ54_17150</name>
</gene>
<evidence type="ECO:0000313" key="3">
    <source>
        <dbReference type="Proteomes" id="UP000319897"/>
    </source>
</evidence>
<sequence length="99" mass="10950">MNTAAELIGFVVYLLQIFIYIIIAQAILSWLVAFNVVNLNNRFVYGVLTGLERILNPFLRPIRNLLPDMGGIDLSPLVLVLGIILTQRLLGGLAMDLLA</sequence>
<keyword evidence="1" id="KW-1133">Transmembrane helix</keyword>
<dbReference type="RefSeq" id="WP_140929622.1">
    <property type="nucleotide sequence ID" value="NZ_VFSU01000034.1"/>
</dbReference>
<dbReference type="Pfam" id="PF02325">
    <property type="entry name" value="CCB3_YggT"/>
    <property type="match status" value="1"/>
</dbReference>
<keyword evidence="3" id="KW-1185">Reference proteome</keyword>
<dbReference type="AlphaFoldDB" id="A0A501XE29"/>
<comment type="caution">
    <text evidence="2">The sequence shown here is derived from an EMBL/GenBank/DDBJ whole genome shotgun (WGS) entry which is preliminary data.</text>
</comment>
<feature type="transmembrane region" description="Helical" evidence="1">
    <location>
        <begin position="74"/>
        <end position="98"/>
    </location>
</feature>
<dbReference type="GO" id="GO:0016020">
    <property type="term" value="C:membrane"/>
    <property type="evidence" value="ECO:0007669"/>
    <property type="project" value="InterPro"/>
</dbReference>
<organism evidence="2 3">
    <name type="scientific">Sandaracinobacter neustonicus</name>
    <dbReference type="NCBI Taxonomy" id="1715348"/>
    <lineage>
        <taxon>Bacteria</taxon>
        <taxon>Pseudomonadati</taxon>
        <taxon>Pseudomonadota</taxon>
        <taxon>Alphaproteobacteria</taxon>
        <taxon>Sphingomonadales</taxon>
        <taxon>Sphingosinicellaceae</taxon>
        <taxon>Sandaracinobacter</taxon>
    </lineage>
</organism>